<dbReference type="AlphaFoldDB" id="U9T2Q9"/>
<sequence length="97" mass="10899">MDTDEIGSNVDADIPLKNSAPMWAPIFQEFSSGMDTESQDKDIGSGIDTESQKQVSKNLFETIKKNVKINVFFILLYRKSAPTWILISKGTEKNQDL</sequence>
<evidence type="ECO:0000313" key="1">
    <source>
        <dbReference type="EMBL" id="ESA00608.1"/>
    </source>
</evidence>
<organism evidence="1">
    <name type="scientific">Rhizophagus irregularis (strain DAOM 181602 / DAOM 197198 / MUCL 43194)</name>
    <name type="common">Arbuscular mycorrhizal fungus</name>
    <name type="synonym">Glomus intraradices</name>
    <dbReference type="NCBI Taxonomy" id="747089"/>
    <lineage>
        <taxon>Eukaryota</taxon>
        <taxon>Fungi</taxon>
        <taxon>Fungi incertae sedis</taxon>
        <taxon>Mucoromycota</taxon>
        <taxon>Glomeromycotina</taxon>
        <taxon>Glomeromycetes</taxon>
        <taxon>Glomerales</taxon>
        <taxon>Glomeraceae</taxon>
        <taxon>Rhizophagus</taxon>
    </lineage>
</organism>
<name>U9T2Q9_RHIID</name>
<accession>U9T2Q9</accession>
<reference evidence="1" key="1">
    <citation type="submission" date="2013-07" db="EMBL/GenBank/DDBJ databases">
        <title>The genome of an arbuscular mycorrhizal fungus provides insights into the evolution of the oldest plant symbiosis.</title>
        <authorList>
            <consortium name="DOE Joint Genome Institute"/>
            <person name="Tisserant E."/>
            <person name="Malbreil M."/>
            <person name="Kuo A."/>
            <person name="Kohler A."/>
            <person name="Symeonidi A."/>
            <person name="Balestrini R."/>
            <person name="Charron P."/>
            <person name="Duensing N."/>
            <person name="Frei-dit-Frey N."/>
            <person name="Gianinazzi-Pearson V."/>
            <person name="Gilbert B."/>
            <person name="Handa Y."/>
            <person name="Hijri M."/>
            <person name="Kaul R."/>
            <person name="Kawaguchi M."/>
            <person name="Krajinski F."/>
            <person name="Lammers P."/>
            <person name="Lapierre D."/>
            <person name="Masclaux F.G."/>
            <person name="Murat C."/>
            <person name="Morin E."/>
            <person name="Ndikumana S."/>
            <person name="Pagni M."/>
            <person name="Petitpierre D."/>
            <person name="Requena N."/>
            <person name="Rosikiewicz P."/>
            <person name="Riley R."/>
            <person name="Saito K."/>
            <person name="San Clemente H."/>
            <person name="Shapiro H."/>
            <person name="van Tuinen D."/>
            <person name="Becard G."/>
            <person name="Bonfante P."/>
            <person name="Paszkowski U."/>
            <person name="Shachar-Hill Y."/>
            <person name="Young J.P."/>
            <person name="Sanders I.R."/>
            <person name="Henrissat B."/>
            <person name="Rensing S.A."/>
            <person name="Grigoriev I.V."/>
            <person name="Corradi N."/>
            <person name="Roux C."/>
            <person name="Martin F."/>
        </authorList>
    </citation>
    <scope>NUCLEOTIDE SEQUENCE</scope>
    <source>
        <strain evidence="1">DAOM 197198</strain>
    </source>
</reference>
<proteinExistence type="predicted"/>
<protein>
    <submittedName>
        <fullName evidence="1">Uncharacterized protein</fullName>
    </submittedName>
</protein>
<gene>
    <name evidence="1" type="ORF">GLOINDRAFT_8320</name>
</gene>
<dbReference type="EMBL" id="KI297080">
    <property type="protein sequence ID" value="ESA00608.1"/>
    <property type="molecule type" value="Genomic_DNA"/>
</dbReference>
<dbReference type="HOGENOM" id="CLU_2347795_0_0_1"/>